<dbReference type="EC" id="6.3.5.1" evidence="7 8"/>
<dbReference type="Pfam" id="PF02540">
    <property type="entry name" value="NAD_synthase"/>
    <property type="match status" value="1"/>
</dbReference>
<evidence type="ECO:0000256" key="7">
    <source>
        <dbReference type="HAMAP-Rule" id="MF_02090"/>
    </source>
</evidence>
<dbReference type="FunFam" id="3.40.50.620:FF:000106">
    <property type="entry name" value="Glutamine-dependent NAD(+) synthetase"/>
    <property type="match status" value="1"/>
</dbReference>
<feature type="binding site" evidence="7">
    <location>
        <begin position="300"/>
        <end position="307"/>
    </location>
    <ligand>
        <name>ATP</name>
        <dbReference type="ChEBI" id="CHEBI:30616"/>
    </ligand>
</feature>
<dbReference type="Gene3D" id="3.40.50.620">
    <property type="entry name" value="HUPs"/>
    <property type="match status" value="1"/>
</dbReference>
<proteinExistence type="inferred from homology"/>
<dbReference type="GO" id="GO:0003952">
    <property type="term" value="F:NAD+ synthase (glutamine-hydrolyzing) activity"/>
    <property type="evidence" value="ECO:0007669"/>
    <property type="project" value="UniProtKB-UniRule"/>
</dbReference>
<dbReference type="PANTHER" id="PTHR23090:SF9">
    <property type="entry name" value="GLUTAMINE-DEPENDENT NAD(+) SYNTHETASE"/>
    <property type="match status" value="1"/>
</dbReference>
<dbReference type="GO" id="GO:0005737">
    <property type="term" value="C:cytoplasm"/>
    <property type="evidence" value="ECO:0007669"/>
    <property type="project" value="InterPro"/>
</dbReference>
<dbReference type="InterPro" id="IPR022310">
    <property type="entry name" value="NAD/GMP_synthase"/>
</dbReference>
<sequence length="549" mass="61512">MKIALAQLNYHVGNFESNTNKIIDAINKAQNDGCDLIVFSELAVCGYPPLDLLEREEFIEQCLFYVEKIAAACNNIMAIVGCPSINPEPKGKKLFNSAFVLAEGKINSVHHKTLLPNYDVFDEYRYFQPNSEFNLVEYKGQKLAITICEDLWDEQPVFNSFAKSKLYKKSPMKELKQLNPDMVINIAASPFSYNQGQIRQQIISQKAAKNEIPFFYVNQIGANTELVFDGSSLAVNNRGEIIKQLHSFNEDIQYCELDEMTSDKAIQTNPKEKIELIHDALVLGVKDYFNKMGFKKATLGLSGGIDSAVTVVIAERALGAENVRVLLLPSKYSSDHSIKDAEDLANNLGIQYDIVPIKDIVEGFDNTLAPLFSGLNPDVTEENIQARIRGTLLMALSNKFGHILLNTSNKSEAAVGYGTLYGDMNGGLSVLGDVYKTDVFDLARFINKEREIIPINTIVKPPSAELRPDQKDSDSLPDYDVLDQVLFNYIEKNEHPQKIIEQGFDKEVVLKAVRLVNINEYKRFQTAPIIRVSSKAFGLGRRIPLVSKF</sequence>
<dbReference type="NCBIfam" id="NF010588">
    <property type="entry name" value="PRK13981.1"/>
    <property type="match status" value="1"/>
</dbReference>
<dbReference type="GO" id="GO:0000257">
    <property type="term" value="F:nitrilase activity"/>
    <property type="evidence" value="ECO:0007669"/>
    <property type="project" value="UniProtKB-ARBA"/>
</dbReference>
<comment type="similarity">
    <text evidence="2 7 8">In the C-terminal section; belongs to the NAD synthetase family.</text>
</comment>
<feature type="active site" description="For glutaminase activity" evidence="7">
    <location>
        <position position="112"/>
    </location>
</feature>
<dbReference type="InterPro" id="IPR003694">
    <property type="entry name" value="NAD_synthase"/>
</dbReference>
<feature type="binding site" evidence="7">
    <location>
        <position position="383"/>
    </location>
    <ligand>
        <name>deamido-NAD(+)</name>
        <dbReference type="ChEBI" id="CHEBI:58437"/>
        <note>ligand shared between two neighboring subunits</note>
    </ligand>
</feature>
<evidence type="ECO:0000256" key="9">
    <source>
        <dbReference type="PROSITE-ProRule" id="PRU10139"/>
    </source>
</evidence>
<dbReference type="PANTHER" id="PTHR23090">
    <property type="entry name" value="NH 3 /GLUTAMINE-DEPENDENT NAD + SYNTHETASE"/>
    <property type="match status" value="1"/>
</dbReference>
<dbReference type="GO" id="GO:0004359">
    <property type="term" value="F:glutaminase activity"/>
    <property type="evidence" value="ECO:0007669"/>
    <property type="project" value="InterPro"/>
</dbReference>
<comment type="function">
    <text evidence="7">Catalyzes the ATP-dependent amidation of deamido-NAD to form NAD. Uses L-glutamine as a nitrogen source.</text>
</comment>
<evidence type="ECO:0000256" key="3">
    <source>
        <dbReference type="ARBA" id="ARBA00022598"/>
    </source>
</evidence>
<keyword evidence="3 7" id="KW-0436">Ligase</keyword>
<keyword evidence="6 7" id="KW-0520">NAD</keyword>
<dbReference type="GO" id="GO:0009435">
    <property type="term" value="P:NAD+ biosynthetic process"/>
    <property type="evidence" value="ECO:0007669"/>
    <property type="project" value="UniProtKB-UniRule"/>
</dbReference>
<dbReference type="Proteomes" id="UP001209229">
    <property type="component" value="Unassembled WGS sequence"/>
</dbReference>
<name>A0AAE3SEM8_9BACT</name>
<dbReference type="SUPFAM" id="SSF52402">
    <property type="entry name" value="Adenine nucleotide alpha hydrolases-like"/>
    <property type="match status" value="1"/>
</dbReference>
<feature type="active site" description="Proton acceptor; for glutaminase activity" evidence="7">
    <location>
        <position position="41"/>
    </location>
</feature>
<keyword evidence="5 7" id="KW-0067">ATP-binding</keyword>
<evidence type="ECO:0000259" key="11">
    <source>
        <dbReference type="PROSITE" id="PS50263"/>
    </source>
</evidence>
<dbReference type="PROSITE" id="PS00920">
    <property type="entry name" value="NITRIL_CHT_1"/>
    <property type="match status" value="1"/>
</dbReference>
<keyword evidence="4 7" id="KW-0547">Nucleotide-binding</keyword>
<evidence type="ECO:0000313" key="13">
    <source>
        <dbReference type="Proteomes" id="UP001209229"/>
    </source>
</evidence>
<dbReference type="PROSITE" id="PS50263">
    <property type="entry name" value="CN_HYDROLASE"/>
    <property type="match status" value="1"/>
</dbReference>
<dbReference type="InterPro" id="IPR000132">
    <property type="entry name" value="Nitrilase/CN_hydratase_CS"/>
</dbReference>
<evidence type="ECO:0000256" key="4">
    <source>
        <dbReference type="ARBA" id="ARBA00022741"/>
    </source>
</evidence>
<reference evidence="12" key="1">
    <citation type="submission" date="2022-10" db="EMBL/GenBank/DDBJ databases">
        <authorList>
            <person name="Yu W.X."/>
        </authorList>
    </citation>
    <scope>NUCLEOTIDE SEQUENCE</scope>
    <source>
        <strain evidence="12">AAT</strain>
    </source>
</reference>
<comment type="caution">
    <text evidence="12">The sequence shown here is derived from an EMBL/GenBank/DDBJ whole genome shotgun (WGS) entry which is preliminary data.</text>
</comment>
<dbReference type="EMBL" id="JAPDPJ010000013">
    <property type="protein sequence ID" value="MCW3786376.1"/>
    <property type="molecule type" value="Genomic_DNA"/>
</dbReference>
<comment type="pathway">
    <text evidence="1 7 8">Cofactor biosynthesis; NAD(+) biosynthesis; NAD(+) from deamido-NAD(+) (L-Gln route): step 1/1.</text>
</comment>
<dbReference type="Pfam" id="PF00795">
    <property type="entry name" value="CN_hydrolase"/>
    <property type="match status" value="1"/>
</dbReference>
<feature type="binding site" evidence="7">
    <location>
        <position position="118"/>
    </location>
    <ligand>
        <name>L-glutamine</name>
        <dbReference type="ChEBI" id="CHEBI:58359"/>
    </ligand>
</feature>
<evidence type="ECO:0000256" key="2">
    <source>
        <dbReference type="ARBA" id="ARBA00007145"/>
    </source>
</evidence>
<evidence type="ECO:0000313" key="12">
    <source>
        <dbReference type="EMBL" id="MCW3786376.1"/>
    </source>
</evidence>
<feature type="active site" description="Proton acceptor" evidence="9">
    <location>
        <position position="41"/>
    </location>
</feature>
<dbReference type="InterPro" id="IPR036526">
    <property type="entry name" value="C-N_Hydrolase_sf"/>
</dbReference>
<dbReference type="CDD" id="cd07570">
    <property type="entry name" value="GAT_Gln-NAD-synth"/>
    <property type="match status" value="1"/>
</dbReference>
<dbReference type="NCBIfam" id="TIGR00552">
    <property type="entry name" value="nadE"/>
    <property type="match status" value="1"/>
</dbReference>
<dbReference type="AlphaFoldDB" id="A0AAE3SEM8"/>
<dbReference type="RefSeq" id="WP_301189940.1">
    <property type="nucleotide sequence ID" value="NZ_JAPDPJ010000013.1"/>
</dbReference>
<dbReference type="CDD" id="cd00553">
    <property type="entry name" value="NAD_synthase"/>
    <property type="match status" value="1"/>
</dbReference>
<feature type="active site" description="Nucleophile; for glutaminase activity" evidence="7">
    <location>
        <position position="148"/>
    </location>
</feature>
<dbReference type="InterPro" id="IPR003010">
    <property type="entry name" value="C-N_Hydrolase"/>
</dbReference>
<feature type="binding site" evidence="7">
    <location>
        <position position="189"/>
    </location>
    <ligand>
        <name>L-glutamine</name>
        <dbReference type="ChEBI" id="CHEBI:58359"/>
    </ligand>
</feature>
<dbReference type="InterPro" id="IPR014729">
    <property type="entry name" value="Rossmann-like_a/b/a_fold"/>
</dbReference>
<protein>
    <recommendedName>
        <fullName evidence="7 8">Glutamine-dependent NAD(+) synthetase</fullName>
        <ecNumber evidence="7 8">6.3.5.1</ecNumber>
    </recommendedName>
    <alternativeName>
        <fullName evidence="7 8">NAD(+) synthase [glutamine-hydrolyzing]</fullName>
    </alternativeName>
</protein>
<dbReference type="PIRSF" id="PIRSF006630">
    <property type="entry name" value="NADS_GAT"/>
    <property type="match status" value="1"/>
</dbReference>
<keyword evidence="13" id="KW-1185">Reference proteome</keyword>
<comment type="catalytic activity">
    <reaction evidence="7 8">
        <text>deamido-NAD(+) + L-glutamine + ATP + H2O = L-glutamate + AMP + diphosphate + NAD(+) + H(+)</text>
        <dbReference type="Rhea" id="RHEA:24384"/>
        <dbReference type="ChEBI" id="CHEBI:15377"/>
        <dbReference type="ChEBI" id="CHEBI:15378"/>
        <dbReference type="ChEBI" id="CHEBI:29985"/>
        <dbReference type="ChEBI" id="CHEBI:30616"/>
        <dbReference type="ChEBI" id="CHEBI:33019"/>
        <dbReference type="ChEBI" id="CHEBI:57540"/>
        <dbReference type="ChEBI" id="CHEBI:58359"/>
        <dbReference type="ChEBI" id="CHEBI:58437"/>
        <dbReference type="ChEBI" id="CHEBI:456215"/>
        <dbReference type="EC" id="6.3.5.1"/>
    </reaction>
</comment>
<evidence type="ECO:0000256" key="6">
    <source>
        <dbReference type="ARBA" id="ARBA00023027"/>
    </source>
</evidence>
<evidence type="ECO:0000256" key="1">
    <source>
        <dbReference type="ARBA" id="ARBA00005188"/>
    </source>
</evidence>
<feature type="binding site" evidence="7">
    <location>
        <position position="407"/>
    </location>
    <ligand>
        <name>ATP</name>
        <dbReference type="ChEBI" id="CHEBI:30616"/>
    </ligand>
</feature>
<comment type="similarity">
    <text evidence="10">Belongs to the NAD synthetase family.</text>
</comment>
<gene>
    <name evidence="7" type="primary">nadE</name>
    <name evidence="12" type="ORF">OM075_07850</name>
</gene>
<dbReference type="SUPFAM" id="SSF56317">
    <property type="entry name" value="Carbon-nitrogen hydrolase"/>
    <property type="match status" value="1"/>
</dbReference>
<feature type="binding site" evidence="7">
    <location>
        <position position="522"/>
    </location>
    <ligand>
        <name>deamido-NAD(+)</name>
        <dbReference type="ChEBI" id="CHEBI:58437"/>
        <note>ligand shared between two neighboring subunits</note>
    </ligand>
</feature>
<evidence type="ECO:0000256" key="5">
    <source>
        <dbReference type="ARBA" id="ARBA00022840"/>
    </source>
</evidence>
<feature type="binding site" evidence="7">
    <location>
        <position position="412"/>
    </location>
    <ligand>
        <name>deamido-NAD(+)</name>
        <dbReference type="ChEBI" id="CHEBI:58437"/>
        <note>ligand shared between two neighboring subunits</note>
    </ligand>
</feature>
<dbReference type="GO" id="GO:0005524">
    <property type="term" value="F:ATP binding"/>
    <property type="evidence" value="ECO:0007669"/>
    <property type="project" value="UniProtKB-UniRule"/>
</dbReference>
<dbReference type="HAMAP" id="MF_02090">
    <property type="entry name" value="NadE_glutamine_dep"/>
    <property type="match status" value="1"/>
</dbReference>
<evidence type="ECO:0000256" key="10">
    <source>
        <dbReference type="RuleBase" id="RU003811"/>
    </source>
</evidence>
<feature type="domain" description="CN hydrolase" evidence="11">
    <location>
        <begin position="1"/>
        <end position="259"/>
    </location>
</feature>
<organism evidence="12 13">
    <name type="scientific">Plebeiibacterium sediminum</name>
    <dbReference type="NCBI Taxonomy" id="2992112"/>
    <lineage>
        <taxon>Bacteria</taxon>
        <taxon>Pseudomonadati</taxon>
        <taxon>Bacteroidota</taxon>
        <taxon>Bacteroidia</taxon>
        <taxon>Marinilabiliales</taxon>
        <taxon>Marinilabiliaceae</taxon>
        <taxon>Plebeiibacterium</taxon>
    </lineage>
</organism>
<dbReference type="Gene3D" id="3.60.110.10">
    <property type="entry name" value="Carbon-nitrogen hydrolase"/>
    <property type="match status" value="1"/>
</dbReference>
<evidence type="ECO:0000256" key="8">
    <source>
        <dbReference type="PIRNR" id="PIRNR006630"/>
    </source>
</evidence>
<comment type="caution">
    <text evidence="7">Lacks conserved residue(s) required for the propagation of feature annotation.</text>
</comment>
<accession>A0AAE3SEM8</accession>
<dbReference type="InterPro" id="IPR014445">
    <property type="entry name" value="Gln-dep_NAD_synthase"/>
</dbReference>
<dbReference type="GO" id="GO:0008795">
    <property type="term" value="F:NAD+ synthase activity"/>
    <property type="evidence" value="ECO:0007669"/>
    <property type="project" value="UniProtKB-UniRule"/>
</dbReference>